<keyword evidence="5 8" id="KW-0289">Folate biosynthesis</keyword>
<dbReference type="NCBIfam" id="TIGR00526">
    <property type="entry name" value="folB_dom"/>
    <property type="match status" value="1"/>
</dbReference>
<evidence type="ECO:0000256" key="6">
    <source>
        <dbReference type="ARBA" id="ARBA00023235"/>
    </source>
</evidence>
<gene>
    <name evidence="10" type="ORF">SAMN05660964_02576</name>
</gene>
<dbReference type="SMART" id="SM00905">
    <property type="entry name" value="FolB"/>
    <property type="match status" value="1"/>
</dbReference>
<dbReference type="EC" id="4.1.2.25" evidence="8"/>
<dbReference type="GO" id="GO:0005737">
    <property type="term" value="C:cytoplasm"/>
    <property type="evidence" value="ECO:0007669"/>
    <property type="project" value="TreeGrafter"/>
</dbReference>
<dbReference type="RefSeq" id="WP_093069224.1">
    <property type="nucleotide sequence ID" value="NZ_FNQP01000015.1"/>
</dbReference>
<reference evidence="10 11" key="1">
    <citation type="submission" date="2016-10" db="EMBL/GenBank/DDBJ databases">
        <authorList>
            <person name="de Groot N.N."/>
        </authorList>
    </citation>
    <scope>NUCLEOTIDE SEQUENCE [LARGE SCALE GENOMIC DNA]</scope>
    <source>
        <strain evidence="10 11">DSM 21228</strain>
    </source>
</reference>
<evidence type="ECO:0000256" key="4">
    <source>
        <dbReference type="ARBA" id="ARBA00005708"/>
    </source>
</evidence>
<dbReference type="EMBL" id="FNQP01000015">
    <property type="protein sequence ID" value="SEA83641.1"/>
    <property type="molecule type" value="Genomic_DNA"/>
</dbReference>
<comment type="catalytic activity">
    <reaction evidence="1">
        <text>7,8-dihydroneopterin = 7,8-dihydromonapterin</text>
        <dbReference type="Rhea" id="RHEA:45328"/>
        <dbReference type="ChEBI" id="CHEBI:17001"/>
        <dbReference type="ChEBI" id="CHEBI:71175"/>
        <dbReference type="EC" id="5.1.99.8"/>
    </reaction>
</comment>
<dbReference type="InterPro" id="IPR006157">
    <property type="entry name" value="FolB_dom"/>
</dbReference>
<dbReference type="PANTHER" id="PTHR42844">
    <property type="entry name" value="DIHYDRONEOPTERIN ALDOLASE 1-RELATED"/>
    <property type="match status" value="1"/>
</dbReference>
<dbReference type="InterPro" id="IPR043133">
    <property type="entry name" value="GTP-CH-I_C/QueF"/>
</dbReference>
<comment type="similarity">
    <text evidence="4 8">Belongs to the DHNA family.</text>
</comment>
<dbReference type="GO" id="GO:0046656">
    <property type="term" value="P:folic acid biosynthetic process"/>
    <property type="evidence" value="ECO:0007669"/>
    <property type="project" value="UniProtKB-UniRule"/>
</dbReference>
<dbReference type="Proteomes" id="UP000199397">
    <property type="component" value="Unassembled WGS sequence"/>
</dbReference>
<evidence type="ECO:0000256" key="7">
    <source>
        <dbReference type="ARBA" id="ARBA00023239"/>
    </source>
</evidence>
<evidence type="ECO:0000256" key="5">
    <source>
        <dbReference type="ARBA" id="ARBA00022909"/>
    </source>
</evidence>
<dbReference type="AlphaFoldDB" id="A0A1H4EF06"/>
<accession>A0A1H4EF06</accession>
<dbReference type="FunFam" id="3.30.1130.10:FF:000002">
    <property type="entry name" value="7,8-dihydroneopterin aldolase"/>
    <property type="match status" value="1"/>
</dbReference>
<comment type="catalytic activity">
    <reaction evidence="2 8">
        <text>7,8-dihydroneopterin = 6-hydroxymethyl-7,8-dihydropterin + glycolaldehyde</text>
        <dbReference type="Rhea" id="RHEA:10540"/>
        <dbReference type="ChEBI" id="CHEBI:17001"/>
        <dbReference type="ChEBI" id="CHEBI:17071"/>
        <dbReference type="ChEBI" id="CHEBI:44841"/>
        <dbReference type="EC" id="4.1.2.25"/>
    </reaction>
</comment>
<evidence type="ECO:0000256" key="2">
    <source>
        <dbReference type="ARBA" id="ARBA00001353"/>
    </source>
</evidence>
<evidence type="ECO:0000259" key="9">
    <source>
        <dbReference type="SMART" id="SM00905"/>
    </source>
</evidence>
<comment type="pathway">
    <text evidence="3 8">Cofactor biosynthesis; tetrahydrofolate biosynthesis; 2-amino-4-hydroxy-6-hydroxymethyl-7,8-dihydropteridine diphosphate from 7,8-dihydroneopterin triphosphate: step 3/4.</text>
</comment>
<keyword evidence="6" id="KW-0413">Isomerase</keyword>
<name>A0A1H4EF06_9GAMM</name>
<keyword evidence="11" id="KW-1185">Reference proteome</keyword>
<dbReference type="Pfam" id="PF02152">
    <property type="entry name" value="FolB"/>
    <property type="match status" value="1"/>
</dbReference>
<evidence type="ECO:0000313" key="10">
    <source>
        <dbReference type="EMBL" id="SEA83641.1"/>
    </source>
</evidence>
<dbReference type="UniPathway" id="UPA00077">
    <property type="reaction ID" value="UER00154"/>
</dbReference>
<dbReference type="CDD" id="cd00534">
    <property type="entry name" value="DHNA_DHNTPE"/>
    <property type="match status" value="1"/>
</dbReference>
<dbReference type="SUPFAM" id="SSF55620">
    <property type="entry name" value="Tetrahydrobiopterin biosynthesis enzymes-like"/>
    <property type="match status" value="1"/>
</dbReference>
<sequence length="123" mass="14185">MDIVYVRDLKIDAHIGIYEWEKRILQKIRIDLEMGWDNRIPAASDNIKDTLNYKTAAKRVVQLVEDSHYDLVERLAEAIADTLMREFSIPWIQVTVGKPGAVRGSSEVGVKIERGDRQWQMST</sequence>
<protein>
    <recommendedName>
        <fullName evidence="8">7,8-dihydroneopterin aldolase</fullName>
        <ecNumber evidence="8">4.1.2.25</ecNumber>
    </recommendedName>
</protein>
<comment type="function">
    <text evidence="8">Catalyzes the conversion of 7,8-dihydroneopterin to 6-hydroxymethyl-7,8-dihydropterin.</text>
</comment>
<evidence type="ECO:0000313" key="11">
    <source>
        <dbReference type="Proteomes" id="UP000199397"/>
    </source>
</evidence>
<proteinExistence type="inferred from homology"/>
<keyword evidence="7 8" id="KW-0456">Lyase</keyword>
<dbReference type="GO" id="GO:0046654">
    <property type="term" value="P:tetrahydrofolate biosynthetic process"/>
    <property type="evidence" value="ECO:0007669"/>
    <property type="project" value="UniProtKB-UniRule"/>
</dbReference>
<dbReference type="NCBIfam" id="TIGR00525">
    <property type="entry name" value="folB"/>
    <property type="match status" value="1"/>
</dbReference>
<evidence type="ECO:0000256" key="3">
    <source>
        <dbReference type="ARBA" id="ARBA00005013"/>
    </source>
</evidence>
<organism evidence="10 11">
    <name type="scientific">Thiothrix caldifontis</name>
    <dbReference type="NCBI Taxonomy" id="525918"/>
    <lineage>
        <taxon>Bacteria</taxon>
        <taxon>Pseudomonadati</taxon>
        <taxon>Pseudomonadota</taxon>
        <taxon>Gammaproteobacteria</taxon>
        <taxon>Thiotrichales</taxon>
        <taxon>Thiotrichaceae</taxon>
        <taxon>Thiothrix</taxon>
    </lineage>
</organism>
<dbReference type="GO" id="GO:0016853">
    <property type="term" value="F:isomerase activity"/>
    <property type="evidence" value="ECO:0007669"/>
    <property type="project" value="UniProtKB-KW"/>
</dbReference>
<evidence type="ECO:0000256" key="8">
    <source>
        <dbReference type="RuleBase" id="RU362079"/>
    </source>
</evidence>
<dbReference type="GO" id="GO:0004150">
    <property type="term" value="F:dihydroneopterin aldolase activity"/>
    <property type="evidence" value="ECO:0007669"/>
    <property type="project" value="UniProtKB-UniRule"/>
</dbReference>
<dbReference type="Gene3D" id="3.30.1130.10">
    <property type="match status" value="1"/>
</dbReference>
<feature type="domain" description="Dihydroneopterin aldolase/epimerase" evidence="9">
    <location>
        <begin position="4"/>
        <end position="114"/>
    </location>
</feature>
<dbReference type="InterPro" id="IPR006156">
    <property type="entry name" value="Dihydroneopterin_aldolase"/>
</dbReference>
<dbReference type="PANTHER" id="PTHR42844:SF1">
    <property type="entry name" value="DIHYDRONEOPTERIN ALDOLASE 1-RELATED"/>
    <property type="match status" value="1"/>
</dbReference>
<dbReference type="STRING" id="525918.SAMN05660964_02576"/>
<evidence type="ECO:0000256" key="1">
    <source>
        <dbReference type="ARBA" id="ARBA00000693"/>
    </source>
</evidence>
<dbReference type="OrthoDB" id="9810587at2"/>